<keyword evidence="4 10" id="KW-0547">Nucleotide-binding</keyword>
<evidence type="ECO:0000256" key="3">
    <source>
        <dbReference type="ARBA" id="ARBA00022598"/>
    </source>
</evidence>
<comment type="catalytic activity">
    <reaction evidence="9 10">
        <text>tRNA(Tyr) + L-tyrosine + ATP = L-tyrosyl-tRNA(Tyr) + AMP + diphosphate + H(+)</text>
        <dbReference type="Rhea" id="RHEA:10220"/>
        <dbReference type="Rhea" id="RHEA-COMP:9706"/>
        <dbReference type="Rhea" id="RHEA-COMP:9707"/>
        <dbReference type="ChEBI" id="CHEBI:15378"/>
        <dbReference type="ChEBI" id="CHEBI:30616"/>
        <dbReference type="ChEBI" id="CHEBI:33019"/>
        <dbReference type="ChEBI" id="CHEBI:58315"/>
        <dbReference type="ChEBI" id="CHEBI:78442"/>
        <dbReference type="ChEBI" id="CHEBI:78536"/>
        <dbReference type="ChEBI" id="CHEBI:456215"/>
        <dbReference type="EC" id="6.1.1.1"/>
    </reaction>
</comment>
<evidence type="ECO:0000256" key="2">
    <source>
        <dbReference type="ARBA" id="ARBA00022490"/>
    </source>
</evidence>
<evidence type="ECO:0000256" key="11">
    <source>
        <dbReference type="PROSITE-ProRule" id="PRU00182"/>
    </source>
</evidence>
<dbReference type="Proteomes" id="UP000297288">
    <property type="component" value="Unassembled WGS sequence"/>
</dbReference>
<comment type="similarity">
    <text evidence="10">Belongs to the class-I aminoacyl-tRNA synthetase family. TyrS type 2 subfamily.</text>
</comment>
<dbReference type="Pfam" id="PF00579">
    <property type="entry name" value="tRNA-synt_1b"/>
    <property type="match status" value="1"/>
</dbReference>
<dbReference type="NCBIfam" id="TIGR00234">
    <property type="entry name" value="tyrS"/>
    <property type="match status" value="1"/>
</dbReference>
<dbReference type="Gene3D" id="3.40.50.620">
    <property type="entry name" value="HUPs"/>
    <property type="match status" value="1"/>
</dbReference>
<sequence length="399" mass="46109">MLTNPQDQLKILKENAIDFINDKEFINKLNEKKKLKIKLGVDPSRPDLHLGHAVVLKKLKQFQDFGHEVILIIGDFTARIGDPSGKSKTRPMLTKEEVIENAKSYAEQAFKIIDKDKTTLKYNGEWFDKMTFEDVLKLSSKYTVARMLERDDFNKRYTNNQPISISEFLYPIAQGYDSVMVESDVEIGGTDQLFNLLVGRKLQEEEGMKPQIVLTMPIIEGTDGNLKMSKTYDNYIAFTDKPEDMFGKVMSIPDTLIVKYMKYLTDMTSEDIRKIEELLKQPETNPRDIKMNLGMAIVSDFYTKEEAEKAKEHFINVFQKKNNPDEMPYLNILNGEIEIIDLLMNNNLFESKSEAKRMIKQGAVKINEEKITDFRELLNLKGGEVLRIGKRKFFKILVS</sequence>
<dbReference type="GO" id="GO:0006437">
    <property type="term" value="P:tyrosyl-tRNA aminoacylation"/>
    <property type="evidence" value="ECO:0007669"/>
    <property type="project" value="UniProtKB-UniRule"/>
</dbReference>
<dbReference type="EC" id="6.1.1.1" evidence="10"/>
<keyword evidence="7 10" id="KW-0648">Protein biosynthesis</keyword>
<evidence type="ECO:0000256" key="7">
    <source>
        <dbReference type="ARBA" id="ARBA00022917"/>
    </source>
</evidence>
<evidence type="ECO:0000313" key="13">
    <source>
        <dbReference type="EMBL" id="TGG87603.1"/>
    </source>
</evidence>
<evidence type="ECO:0000256" key="6">
    <source>
        <dbReference type="ARBA" id="ARBA00022884"/>
    </source>
</evidence>
<dbReference type="GO" id="GO:0005829">
    <property type="term" value="C:cytosol"/>
    <property type="evidence" value="ECO:0007669"/>
    <property type="project" value="TreeGrafter"/>
</dbReference>
<dbReference type="InterPro" id="IPR014729">
    <property type="entry name" value="Rossmann-like_a/b/a_fold"/>
</dbReference>
<dbReference type="PRINTS" id="PR01040">
    <property type="entry name" value="TRNASYNTHTYR"/>
</dbReference>
<comment type="subunit">
    <text evidence="1 10">Homodimer.</text>
</comment>
<dbReference type="CDD" id="cd00805">
    <property type="entry name" value="TyrRS_core"/>
    <property type="match status" value="1"/>
</dbReference>
<feature type="binding site" evidence="10">
    <location>
        <position position="230"/>
    </location>
    <ligand>
        <name>ATP</name>
        <dbReference type="ChEBI" id="CHEBI:30616"/>
    </ligand>
</feature>
<dbReference type="Gene3D" id="3.10.290.10">
    <property type="entry name" value="RNA-binding S4 domain"/>
    <property type="match status" value="1"/>
</dbReference>
<dbReference type="InterPro" id="IPR024088">
    <property type="entry name" value="Tyr-tRNA-ligase_bac-type"/>
</dbReference>
<evidence type="ECO:0000256" key="1">
    <source>
        <dbReference type="ARBA" id="ARBA00011738"/>
    </source>
</evidence>
<feature type="short sequence motif" description="'KMSKS' region" evidence="10">
    <location>
        <begin position="227"/>
        <end position="231"/>
    </location>
</feature>
<comment type="caution">
    <text evidence="13">The sequence shown here is derived from an EMBL/GenBank/DDBJ whole genome shotgun (WGS) entry which is preliminary data.</text>
</comment>
<evidence type="ECO:0000256" key="10">
    <source>
        <dbReference type="HAMAP-Rule" id="MF_02007"/>
    </source>
</evidence>
<dbReference type="InterPro" id="IPR002307">
    <property type="entry name" value="Tyr-tRNA-ligase"/>
</dbReference>
<dbReference type="SUPFAM" id="SSF52374">
    <property type="entry name" value="Nucleotidylyl transferase"/>
    <property type="match status" value="1"/>
</dbReference>
<dbReference type="InterPro" id="IPR054608">
    <property type="entry name" value="SYY-like_C"/>
</dbReference>
<dbReference type="GO" id="GO:0005524">
    <property type="term" value="F:ATP binding"/>
    <property type="evidence" value="ECO:0007669"/>
    <property type="project" value="UniProtKB-UniRule"/>
</dbReference>
<keyword evidence="2 10" id="KW-0963">Cytoplasm</keyword>
<dbReference type="HAMAP" id="MF_02007">
    <property type="entry name" value="Tyr_tRNA_synth_type2"/>
    <property type="match status" value="1"/>
</dbReference>
<dbReference type="InterPro" id="IPR036986">
    <property type="entry name" value="S4_RNA-bd_sf"/>
</dbReference>
<evidence type="ECO:0000256" key="9">
    <source>
        <dbReference type="ARBA" id="ARBA00048248"/>
    </source>
</evidence>
<keyword evidence="5 10" id="KW-0067">ATP-binding</keyword>
<reference evidence="13 14" key="1">
    <citation type="submission" date="2019-04" db="EMBL/GenBank/DDBJ databases">
        <title>Draft genome sequence data and analysis of a Fermenting Bacterium, Geotoga petraea strain HO-Geo1, isolated from heavy-oil petroleum reservoir in Russia.</title>
        <authorList>
            <person name="Grouzdev D.S."/>
            <person name="Semenova E.M."/>
            <person name="Sokolova D.S."/>
            <person name="Tourova T.P."/>
            <person name="Poltaraus A.B."/>
            <person name="Nazina T.N."/>
        </authorList>
    </citation>
    <scope>NUCLEOTIDE SEQUENCE [LARGE SCALE GENOMIC DNA]</scope>
    <source>
        <strain evidence="13 14">HO-Geo1</strain>
    </source>
</reference>
<evidence type="ECO:0000259" key="12">
    <source>
        <dbReference type="SMART" id="SM00363"/>
    </source>
</evidence>
<evidence type="ECO:0000256" key="4">
    <source>
        <dbReference type="ARBA" id="ARBA00022741"/>
    </source>
</evidence>
<evidence type="ECO:0000256" key="5">
    <source>
        <dbReference type="ARBA" id="ARBA00022840"/>
    </source>
</evidence>
<evidence type="ECO:0000256" key="8">
    <source>
        <dbReference type="ARBA" id="ARBA00023146"/>
    </source>
</evidence>
<dbReference type="FunFam" id="3.40.50.620:FF:000061">
    <property type="entry name" value="Tyrosine--tRNA ligase"/>
    <property type="match status" value="1"/>
</dbReference>
<proteinExistence type="inferred from homology"/>
<comment type="subcellular location">
    <subcellularLocation>
        <location evidence="10">Cytoplasm</location>
    </subcellularLocation>
</comment>
<dbReference type="OrthoDB" id="9804243at2"/>
<dbReference type="Gene3D" id="1.10.240.10">
    <property type="entry name" value="Tyrosyl-Transfer RNA Synthetase"/>
    <property type="match status" value="1"/>
</dbReference>
<dbReference type="Pfam" id="PF22421">
    <property type="entry name" value="SYY_C-terminal"/>
    <property type="match status" value="1"/>
</dbReference>
<dbReference type="InterPro" id="IPR024108">
    <property type="entry name" value="Tyr-tRNA-ligase_bac_2"/>
</dbReference>
<feature type="domain" description="RNA-binding S4" evidence="12">
    <location>
        <begin position="338"/>
        <end position="397"/>
    </location>
</feature>
<dbReference type="GO" id="GO:0003723">
    <property type="term" value="F:RNA binding"/>
    <property type="evidence" value="ECO:0007669"/>
    <property type="project" value="UniProtKB-KW"/>
</dbReference>
<evidence type="ECO:0000313" key="14">
    <source>
        <dbReference type="Proteomes" id="UP000297288"/>
    </source>
</evidence>
<protein>
    <recommendedName>
        <fullName evidence="10">Tyrosine--tRNA ligase</fullName>
        <ecNumber evidence="10">6.1.1.1</ecNumber>
    </recommendedName>
    <alternativeName>
        <fullName evidence="10">Tyrosyl-tRNA synthetase</fullName>
        <shortName evidence="10">TyrRS</shortName>
    </alternativeName>
</protein>
<dbReference type="PROSITE" id="PS50889">
    <property type="entry name" value="S4"/>
    <property type="match status" value="1"/>
</dbReference>
<dbReference type="CDD" id="cd00165">
    <property type="entry name" value="S4"/>
    <property type="match status" value="1"/>
</dbReference>
<accession>A0A4Z0W313</accession>
<dbReference type="GO" id="GO:0004831">
    <property type="term" value="F:tyrosine-tRNA ligase activity"/>
    <property type="evidence" value="ECO:0007669"/>
    <property type="project" value="UniProtKB-UniRule"/>
</dbReference>
<dbReference type="PANTHER" id="PTHR11766">
    <property type="entry name" value="TYROSYL-TRNA SYNTHETASE"/>
    <property type="match status" value="1"/>
</dbReference>
<dbReference type="InterPro" id="IPR002305">
    <property type="entry name" value="aa-tRNA-synth_Ic"/>
</dbReference>
<name>A0A4Z0W313_9BACT</name>
<dbReference type="AlphaFoldDB" id="A0A4Z0W313"/>
<dbReference type="SMART" id="SM00363">
    <property type="entry name" value="S4"/>
    <property type="match status" value="1"/>
</dbReference>
<keyword evidence="8 10" id="KW-0030">Aminoacyl-tRNA synthetase</keyword>
<organism evidence="13 14">
    <name type="scientific">Geotoga petraea</name>
    <dbReference type="NCBI Taxonomy" id="28234"/>
    <lineage>
        <taxon>Bacteria</taxon>
        <taxon>Thermotogati</taxon>
        <taxon>Thermotogota</taxon>
        <taxon>Thermotogae</taxon>
        <taxon>Petrotogales</taxon>
        <taxon>Petrotogaceae</taxon>
        <taxon>Geotoga</taxon>
    </lineage>
</organism>
<keyword evidence="6 11" id="KW-0694">RNA-binding</keyword>
<feature type="short sequence motif" description="'HIGH' region" evidence="10">
    <location>
        <begin position="43"/>
        <end position="52"/>
    </location>
</feature>
<gene>
    <name evidence="10" type="primary">tyrS</name>
    <name evidence="13" type="ORF">E4650_07625</name>
</gene>
<dbReference type="EMBL" id="SRME01000004">
    <property type="protein sequence ID" value="TGG87603.1"/>
    <property type="molecule type" value="Genomic_DNA"/>
</dbReference>
<keyword evidence="3 10" id="KW-0436">Ligase</keyword>
<dbReference type="SUPFAM" id="SSF55174">
    <property type="entry name" value="Alpha-L RNA-binding motif"/>
    <property type="match status" value="1"/>
</dbReference>
<dbReference type="InterPro" id="IPR002942">
    <property type="entry name" value="S4_RNA-bd"/>
</dbReference>
<comment type="function">
    <text evidence="10">Catalyzes the attachment of tyrosine to tRNA(Tyr) in a two-step reaction: tyrosine is first activated by ATP to form Tyr-AMP and then transferred to the acceptor end of tRNA(Tyr).</text>
</comment>
<dbReference type="PANTHER" id="PTHR11766:SF1">
    <property type="entry name" value="TYROSINE--TRNA LIGASE"/>
    <property type="match status" value="1"/>
</dbReference>